<proteinExistence type="predicted"/>
<dbReference type="InterPro" id="IPR036116">
    <property type="entry name" value="FN3_sf"/>
</dbReference>
<keyword evidence="2" id="KW-1185">Reference proteome</keyword>
<protein>
    <submittedName>
        <fullName evidence="1">Uncharacterized protein</fullName>
    </submittedName>
</protein>
<evidence type="ECO:0000313" key="1">
    <source>
        <dbReference type="EMBL" id="CAH0549863.1"/>
    </source>
</evidence>
<dbReference type="EMBL" id="OV121142">
    <property type="protein sequence ID" value="CAH0549863.1"/>
    <property type="molecule type" value="Genomic_DNA"/>
</dbReference>
<organism evidence="1 2">
    <name type="scientific">Brassicogethes aeneus</name>
    <name type="common">Rape pollen beetle</name>
    <name type="synonym">Meligethes aeneus</name>
    <dbReference type="NCBI Taxonomy" id="1431903"/>
    <lineage>
        <taxon>Eukaryota</taxon>
        <taxon>Metazoa</taxon>
        <taxon>Ecdysozoa</taxon>
        <taxon>Arthropoda</taxon>
        <taxon>Hexapoda</taxon>
        <taxon>Insecta</taxon>
        <taxon>Pterygota</taxon>
        <taxon>Neoptera</taxon>
        <taxon>Endopterygota</taxon>
        <taxon>Coleoptera</taxon>
        <taxon>Polyphaga</taxon>
        <taxon>Cucujiformia</taxon>
        <taxon>Nitidulidae</taxon>
        <taxon>Meligethinae</taxon>
        <taxon>Brassicogethes</taxon>
    </lineage>
</organism>
<dbReference type="InterPro" id="IPR013783">
    <property type="entry name" value="Ig-like_fold"/>
</dbReference>
<dbReference type="OrthoDB" id="6504925at2759"/>
<dbReference type="Proteomes" id="UP001154078">
    <property type="component" value="Chromosome 11"/>
</dbReference>
<dbReference type="AlphaFoldDB" id="A0A9P0AWC8"/>
<name>A0A9P0AWC8_BRAAE</name>
<reference evidence="1" key="1">
    <citation type="submission" date="2021-12" db="EMBL/GenBank/DDBJ databases">
        <authorList>
            <person name="King R."/>
        </authorList>
    </citation>
    <scope>NUCLEOTIDE SEQUENCE</scope>
</reference>
<dbReference type="SUPFAM" id="SSF49265">
    <property type="entry name" value="Fibronectin type III"/>
    <property type="match status" value="1"/>
</dbReference>
<dbReference type="Gene3D" id="2.60.40.10">
    <property type="entry name" value="Immunoglobulins"/>
    <property type="match status" value="1"/>
</dbReference>
<accession>A0A9P0AWC8</accession>
<gene>
    <name evidence="1" type="ORF">MELIAE_LOCUS2874</name>
</gene>
<sequence length="153" mass="17592">MEKFITRSGPETKKKKGNLVIRWIPLKRIYHNAPLLMYRVYFACNGERKHVYTVNDWRVGRMVYPGQSKLHNCEVVVTTLNSIGNSDADPEKVMSENVPYGTNSLRPLKHIPPQNITEPSPNGILGEILPLANLSPDLRQIRRIKTNSRFIRK</sequence>
<evidence type="ECO:0000313" key="2">
    <source>
        <dbReference type="Proteomes" id="UP001154078"/>
    </source>
</evidence>